<dbReference type="Pfam" id="PF02687">
    <property type="entry name" value="FtsX"/>
    <property type="match status" value="2"/>
</dbReference>
<dbReference type="PANTHER" id="PTHR30572">
    <property type="entry name" value="MEMBRANE COMPONENT OF TRANSPORTER-RELATED"/>
    <property type="match status" value="1"/>
</dbReference>
<dbReference type="EMBL" id="JBHSJJ010000019">
    <property type="protein sequence ID" value="MFC4874582.1"/>
    <property type="molecule type" value="Genomic_DNA"/>
</dbReference>
<dbReference type="Pfam" id="PF12704">
    <property type="entry name" value="MacB_PCD"/>
    <property type="match status" value="2"/>
</dbReference>
<evidence type="ECO:0000256" key="5">
    <source>
        <dbReference type="ARBA" id="ARBA00023136"/>
    </source>
</evidence>
<keyword evidence="2" id="KW-1003">Cell membrane</keyword>
<keyword evidence="5 7" id="KW-0472">Membrane</keyword>
<dbReference type="RefSeq" id="WP_377068571.1">
    <property type="nucleotide sequence ID" value="NZ_JBHSJJ010000019.1"/>
</dbReference>
<feature type="domain" description="ABC3 transporter permease C-terminal" evidence="8">
    <location>
        <begin position="289"/>
        <end position="401"/>
    </location>
</feature>
<keyword evidence="11" id="KW-1185">Reference proteome</keyword>
<feature type="transmembrane region" description="Helical" evidence="7">
    <location>
        <begin position="334"/>
        <end position="357"/>
    </location>
</feature>
<keyword evidence="4 7" id="KW-1133">Transmembrane helix</keyword>
<gene>
    <name evidence="10" type="ORF">ACFPFU_22960</name>
</gene>
<evidence type="ECO:0000256" key="3">
    <source>
        <dbReference type="ARBA" id="ARBA00022692"/>
    </source>
</evidence>
<organism evidence="10 11">
    <name type="scientific">Negadavirga shengliensis</name>
    <dbReference type="NCBI Taxonomy" id="1389218"/>
    <lineage>
        <taxon>Bacteria</taxon>
        <taxon>Pseudomonadati</taxon>
        <taxon>Bacteroidota</taxon>
        <taxon>Cytophagia</taxon>
        <taxon>Cytophagales</taxon>
        <taxon>Cyclobacteriaceae</taxon>
        <taxon>Negadavirga</taxon>
    </lineage>
</organism>
<feature type="transmembrane region" description="Helical" evidence="7">
    <location>
        <begin position="21"/>
        <end position="42"/>
    </location>
</feature>
<protein>
    <submittedName>
        <fullName evidence="10">ABC transporter permease</fullName>
    </submittedName>
</protein>
<evidence type="ECO:0000256" key="1">
    <source>
        <dbReference type="ARBA" id="ARBA00004651"/>
    </source>
</evidence>
<dbReference type="PANTHER" id="PTHR30572:SF4">
    <property type="entry name" value="ABC TRANSPORTER PERMEASE YTRF"/>
    <property type="match status" value="1"/>
</dbReference>
<reference evidence="11" key="1">
    <citation type="journal article" date="2019" name="Int. J. Syst. Evol. Microbiol.">
        <title>The Global Catalogue of Microorganisms (GCM) 10K type strain sequencing project: providing services to taxonomists for standard genome sequencing and annotation.</title>
        <authorList>
            <consortium name="The Broad Institute Genomics Platform"/>
            <consortium name="The Broad Institute Genome Sequencing Center for Infectious Disease"/>
            <person name="Wu L."/>
            <person name="Ma J."/>
        </authorList>
    </citation>
    <scope>NUCLEOTIDE SEQUENCE [LARGE SCALE GENOMIC DNA]</scope>
    <source>
        <strain evidence="11">CGMCC 4.7466</strain>
    </source>
</reference>
<evidence type="ECO:0000259" key="9">
    <source>
        <dbReference type="Pfam" id="PF12704"/>
    </source>
</evidence>
<evidence type="ECO:0000256" key="4">
    <source>
        <dbReference type="ARBA" id="ARBA00022989"/>
    </source>
</evidence>
<evidence type="ECO:0000313" key="10">
    <source>
        <dbReference type="EMBL" id="MFC4874582.1"/>
    </source>
</evidence>
<sequence>MWKNYLKIAYRNLRRQWGYSLINIGGLAVGMALAILIGLWIYDELSFNKYHKNYHRIARVMQNQTFDGEVVTWGSQAVQLGPELRNSYGSNFEHVVISSFTRSPILTFGEKALAKTGNFMEADAPGMLSLKMLKGTHAGLKDPYTILLSESTAKAFFGDSDPVGEILKMDSRLDVKVTGVYEDLPHNSTFKDLNFIAPWDLMVKSENLEERVGWGNSWFQAFVQVAENVDMAQASLAIKEAKQHNVGDEDKRFNPELFLHPMAKWHLYSQFENGISVGGKITFVWLFGIIGGFVLLLACINFMNLSTARSEKRAKEVGIRKVVGSFRSQLINQFFGESLVVTALAFALSILLVQLALPWFNEVADKQMTVLWTSPLFWLTGIGFTFFTGLVAGSYPAFYLSAFRPIKVLKSTFRTGRFGSIPRKALVVVQFTVSITLIIGTIIVFQQIQHAKNRPVGYDRKGLITIPIKTEEIRNHYEAFRNDLLASGTIAEAALSESTIINTGVTNSGFEWKGKDPNMQDEIVTGGVNHEFGKTVGWKIKEGRDFSRDFATDSSGFILNETAVKYMGLENPIGETVKAFGGNYTIIGVVEDIVTQSLYQPVRQTIFYIDTFNRIKFINIKINPQVSAGKAIAEIESIFKKHHPATPFEYQFADEEFAAKFLNEERIGRLAGFFAILAVFISCLGLFGLASFVAEQRTKEIGIRKILGASVATLWGMLSSDFVVLVMISCFIAIPVSYFYLNGWLLQYEYRIGIAWWVFVVAGAGALAIAVLTVSFQSIRAALANPVESLRSE</sequence>
<feature type="transmembrane region" description="Helical" evidence="7">
    <location>
        <begin position="754"/>
        <end position="776"/>
    </location>
</feature>
<accession>A0ABV9T765</accession>
<feature type="transmembrane region" description="Helical" evidence="7">
    <location>
        <begin position="424"/>
        <end position="445"/>
    </location>
</feature>
<feature type="transmembrane region" description="Helical" evidence="7">
    <location>
        <begin position="706"/>
        <end position="734"/>
    </location>
</feature>
<evidence type="ECO:0000256" key="7">
    <source>
        <dbReference type="SAM" id="Phobius"/>
    </source>
</evidence>
<feature type="domain" description="ABC3 transporter permease C-terminal" evidence="8">
    <location>
        <begin position="673"/>
        <end position="783"/>
    </location>
</feature>
<dbReference type="InterPro" id="IPR003838">
    <property type="entry name" value="ABC3_permease_C"/>
</dbReference>
<feature type="transmembrane region" description="Helical" evidence="7">
    <location>
        <begin position="670"/>
        <end position="694"/>
    </location>
</feature>
<proteinExistence type="inferred from homology"/>
<evidence type="ECO:0000256" key="6">
    <source>
        <dbReference type="ARBA" id="ARBA00038076"/>
    </source>
</evidence>
<dbReference type="Proteomes" id="UP001595818">
    <property type="component" value="Unassembled WGS sequence"/>
</dbReference>
<comment type="caution">
    <text evidence="10">The sequence shown here is derived from an EMBL/GenBank/DDBJ whole genome shotgun (WGS) entry which is preliminary data.</text>
</comment>
<feature type="transmembrane region" description="Helical" evidence="7">
    <location>
        <begin position="283"/>
        <end position="305"/>
    </location>
</feature>
<dbReference type="InterPro" id="IPR050250">
    <property type="entry name" value="Macrolide_Exporter_MacB"/>
</dbReference>
<feature type="domain" description="MacB-like periplasmic core" evidence="9">
    <location>
        <begin position="433"/>
        <end position="637"/>
    </location>
</feature>
<keyword evidence="3 7" id="KW-0812">Transmembrane</keyword>
<feature type="transmembrane region" description="Helical" evidence="7">
    <location>
        <begin position="377"/>
        <end position="403"/>
    </location>
</feature>
<evidence type="ECO:0000256" key="2">
    <source>
        <dbReference type="ARBA" id="ARBA00022475"/>
    </source>
</evidence>
<dbReference type="InterPro" id="IPR025857">
    <property type="entry name" value="MacB_PCD"/>
</dbReference>
<evidence type="ECO:0000259" key="8">
    <source>
        <dbReference type="Pfam" id="PF02687"/>
    </source>
</evidence>
<evidence type="ECO:0000313" key="11">
    <source>
        <dbReference type="Proteomes" id="UP001595818"/>
    </source>
</evidence>
<comment type="similarity">
    <text evidence="6">Belongs to the ABC-4 integral membrane protein family.</text>
</comment>
<feature type="domain" description="MacB-like periplasmic core" evidence="9">
    <location>
        <begin position="20"/>
        <end position="240"/>
    </location>
</feature>
<comment type="subcellular location">
    <subcellularLocation>
        <location evidence="1">Cell membrane</location>
        <topology evidence="1">Multi-pass membrane protein</topology>
    </subcellularLocation>
</comment>
<name>A0ABV9T765_9BACT</name>